<evidence type="ECO:0000256" key="1">
    <source>
        <dbReference type="ARBA" id="ARBA00006964"/>
    </source>
</evidence>
<feature type="binding site" evidence="3">
    <location>
        <position position="112"/>
    </location>
    <ligand>
        <name>a divalent metal cation</name>
        <dbReference type="ChEBI" id="CHEBI:60240"/>
        <label>1</label>
    </ligand>
</feature>
<feature type="binding site" evidence="3">
    <location>
        <position position="149"/>
    </location>
    <ligand>
        <name>a divalent metal cation</name>
        <dbReference type="ChEBI" id="CHEBI:60240"/>
        <label>1</label>
    </ligand>
</feature>
<dbReference type="GO" id="GO:0005739">
    <property type="term" value="C:mitochondrion"/>
    <property type="evidence" value="ECO:0007669"/>
    <property type="project" value="TreeGrafter"/>
</dbReference>
<dbReference type="SUPFAM" id="SSF102705">
    <property type="entry name" value="NIF3 (NGG1p interacting factor 3)-like"/>
    <property type="match status" value="1"/>
</dbReference>
<dbReference type="EMBL" id="JACEEZ010026084">
    <property type="protein sequence ID" value="KAG0694862.1"/>
    <property type="molecule type" value="Genomic_DNA"/>
</dbReference>
<dbReference type="AlphaFoldDB" id="A0A8J8WLR5"/>
<dbReference type="NCBIfam" id="TIGR00486">
    <property type="entry name" value="YbgI_SA1388"/>
    <property type="match status" value="1"/>
</dbReference>
<evidence type="ECO:0000256" key="3">
    <source>
        <dbReference type="PIRSR" id="PIRSR602678-1"/>
    </source>
</evidence>
<gene>
    <name evidence="4" type="primary">NIF3L1_1</name>
    <name evidence="4" type="ORF">GWK47_027104</name>
</gene>
<dbReference type="InterPro" id="IPR002678">
    <property type="entry name" value="DUF34/NIF3"/>
</dbReference>
<dbReference type="PIRSF" id="PIRSF037490">
    <property type="entry name" value="UCP037490_NIF3_euk"/>
    <property type="match status" value="1"/>
</dbReference>
<dbReference type="InterPro" id="IPR017222">
    <property type="entry name" value="DUF34/NIF3_animal"/>
</dbReference>
<protein>
    <recommendedName>
        <fullName evidence="2">NIF3-like protein 1</fullName>
    </recommendedName>
</protein>
<feature type="binding site" evidence="3">
    <location>
        <position position="349"/>
    </location>
    <ligand>
        <name>a divalent metal cation</name>
        <dbReference type="ChEBI" id="CHEBI:60240"/>
        <label>1</label>
    </ligand>
</feature>
<dbReference type="OrthoDB" id="284782at2759"/>
<dbReference type="Gene3D" id="3.40.1390.30">
    <property type="entry name" value="NIF3 (NGG1p interacting factor 3)-like"/>
    <property type="match status" value="2"/>
</dbReference>
<comment type="similarity">
    <text evidence="1">Belongs to the GTP cyclohydrolase I type 2/NIF3 family.</text>
</comment>
<organism evidence="4 5">
    <name type="scientific">Chionoecetes opilio</name>
    <name type="common">Atlantic snow crab</name>
    <name type="synonym">Cancer opilio</name>
    <dbReference type="NCBI Taxonomy" id="41210"/>
    <lineage>
        <taxon>Eukaryota</taxon>
        <taxon>Metazoa</taxon>
        <taxon>Ecdysozoa</taxon>
        <taxon>Arthropoda</taxon>
        <taxon>Crustacea</taxon>
        <taxon>Multicrustacea</taxon>
        <taxon>Malacostraca</taxon>
        <taxon>Eumalacostraca</taxon>
        <taxon>Eucarida</taxon>
        <taxon>Decapoda</taxon>
        <taxon>Pleocyemata</taxon>
        <taxon>Brachyura</taxon>
        <taxon>Eubrachyura</taxon>
        <taxon>Majoidea</taxon>
        <taxon>Majidae</taxon>
        <taxon>Chionoecetes</taxon>
    </lineage>
</organism>
<name>A0A8J8WLR5_CHIOP</name>
<evidence type="ECO:0000256" key="2">
    <source>
        <dbReference type="ARBA" id="ARBA00019069"/>
    </source>
</evidence>
<dbReference type="PANTHER" id="PTHR13799:SF13">
    <property type="entry name" value="NIF3-LIKE PROTEIN 1"/>
    <property type="match status" value="1"/>
</dbReference>
<comment type="caution">
    <text evidence="4">The sequence shown here is derived from an EMBL/GenBank/DDBJ whole genome shotgun (WGS) entry which is preliminary data.</text>
</comment>
<dbReference type="GO" id="GO:0046872">
    <property type="term" value="F:metal ion binding"/>
    <property type="evidence" value="ECO:0007669"/>
    <property type="project" value="UniProtKB-KW"/>
</dbReference>
<feature type="binding site" evidence="3">
    <location>
        <position position="353"/>
    </location>
    <ligand>
        <name>a divalent metal cation</name>
        <dbReference type="ChEBI" id="CHEBI:60240"/>
        <label>1</label>
    </ligand>
</feature>
<dbReference type="PANTHER" id="PTHR13799">
    <property type="entry name" value="NGG1 INTERACTING FACTOR 3"/>
    <property type="match status" value="1"/>
</dbReference>
<evidence type="ECO:0000313" key="5">
    <source>
        <dbReference type="Proteomes" id="UP000770661"/>
    </source>
</evidence>
<evidence type="ECO:0000313" key="4">
    <source>
        <dbReference type="EMBL" id="KAG0694862.1"/>
    </source>
</evidence>
<proteinExistence type="inferred from homology"/>
<dbReference type="FunFam" id="3.40.1390.30:FF:000001">
    <property type="entry name" value="GTP cyclohydrolase 1 type 2"/>
    <property type="match status" value="1"/>
</dbReference>
<dbReference type="Pfam" id="PF01784">
    <property type="entry name" value="DUF34_NIF3"/>
    <property type="match status" value="1"/>
</dbReference>
<keyword evidence="3" id="KW-0479">Metal-binding</keyword>
<keyword evidence="5" id="KW-1185">Reference proteome</keyword>
<reference evidence="4" key="1">
    <citation type="submission" date="2020-07" db="EMBL/GenBank/DDBJ databases">
        <title>The High-quality genome of the commercially important snow crab, Chionoecetes opilio.</title>
        <authorList>
            <person name="Jeong J.-H."/>
            <person name="Ryu S."/>
        </authorList>
    </citation>
    <scope>NUCLEOTIDE SEQUENCE</scope>
    <source>
        <strain evidence="4">MADBK_172401_WGS</strain>
        <tissue evidence="4">Digestive gland</tissue>
    </source>
</reference>
<dbReference type="InterPro" id="IPR036069">
    <property type="entry name" value="DUF34/NIF3_sf"/>
</dbReference>
<dbReference type="Proteomes" id="UP000770661">
    <property type="component" value="Unassembled WGS sequence"/>
</dbReference>
<accession>A0A8J8WLR5</accession>
<sequence>MPPVSCDALTIEGTSLTKASKDQLLFMLLRRFILPVTRTFQHNYCSMELKRVVALLDGFASPSLAESWDNVGLLVQPYTQREIKTVLLTNDLTEKVMDEAVQEKADLILSYHPPLFRPFKRITTGWKDRIVACCLEKGIAVYSPHTAYDTLKGGVNDWLLKAFQVKAAAPLQQKDAPQPYTHQLEAHLTSDAAAAELVQRVTQEFGEKIAVLKDGKDCMKVLCREADLSSIVDLATTRLKSVKFVLTKLKKVPLSGHGAGRKASLVEPITIQEAIDAVKIHLEMHYLRVALAHGSALDSEVKSVAVCAGSGASVLGGAEDCDLWLTGEMSHHEVLDAVHKGCTVLLAEHSNTERGYLENVLKPQLQELFEGKVRVFFSQYDNDPLEII</sequence>